<keyword evidence="2" id="KW-1133">Transmembrane helix</keyword>
<evidence type="ECO:0000256" key="1">
    <source>
        <dbReference type="SAM" id="MobiDB-lite"/>
    </source>
</evidence>
<evidence type="ECO:0000313" key="3">
    <source>
        <dbReference type="EMBL" id="GFR83241.1"/>
    </source>
</evidence>
<accession>A0AAV4GF24</accession>
<feature type="compositionally biased region" description="Basic and acidic residues" evidence="1">
    <location>
        <begin position="590"/>
        <end position="608"/>
    </location>
</feature>
<protein>
    <recommendedName>
        <fullName evidence="5">G-protein coupled receptors family 1 profile domain-containing protein</fullName>
    </recommendedName>
</protein>
<feature type="transmembrane region" description="Helical" evidence="2">
    <location>
        <begin position="646"/>
        <end position="663"/>
    </location>
</feature>
<keyword evidence="2" id="KW-0472">Membrane</keyword>
<feature type="transmembrane region" description="Helical" evidence="2">
    <location>
        <begin position="166"/>
        <end position="187"/>
    </location>
</feature>
<dbReference type="AlphaFoldDB" id="A0AAV4GF24"/>
<organism evidence="3 4">
    <name type="scientific">Elysia marginata</name>
    <dbReference type="NCBI Taxonomy" id="1093978"/>
    <lineage>
        <taxon>Eukaryota</taxon>
        <taxon>Metazoa</taxon>
        <taxon>Spiralia</taxon>
        <taxon>Lophotrochozoa</taxon>
        <taxon>Mollusca</taxon>
        <taxon>Gastropoda</taxon>
        <taxon>Heterobranchia</taxon>
        <taxon>Euthyneura</taxon>
        <taxon>Panpulmonata</taxon>
        <taxon>Sacoglossa</taxon>
        <taxon>Placobranchoidea</taxon>
        <taxon>Plakobranchidae</taxon>
        <taxon>Elysia</taxon>
    </lineage>
</organism>
<feature type="transmembrane region" description="Helical" evidence="2">
    <location>
        <begin position="114"/>
        <end position="135"/>
    </location>
</feature>
<comment type="caution">
    <text evidence="3">The sequence shown here is derived from an EMBL/GenBank/DDBJ whole genome shotgun (WGS) entry which is preliminary data.</text>
</comment>
<feature type="compositionally biased region" description="Gly residues" evidence="1">
    <location>
        <begin position="437"/>
        <end position="446"/>
    </location>
</feature>
<feature type="transmembrane region" description="Helical" evidence="2">
    <location>
        <begin position="69"/>
        <end position="94"/>
    </location>
</feature>
<sequence>MPEASQNTSLYPNIDSPERNIEAYTVVLSVSCHLLAVIAGGSSNIALLLAMAAPGRAGSRHSARGYSQVLTLISAGLVLCLVWCPLEIADLLTWHHAGHHIFSSHATQALKSTLHVFLLAVICAVIVLLALEAALRLVTSTKQQRGSHHTSTFASRWCSAGQGNRLWPPVASLLAVVFAASLAATYLGTTTRTSDQQQSMFYVDIKHRTRTCLLALTSILFCMTLLVGLILLVILLKECVFWEGGRLHFRRRPSVKLVIPDFLISQSTTTAADNAGGYDPSTATPSPSTPKLLAVVGSETAGDEVSPIGDLPTAAKSLGSRLGVNMAQVLGRRRHTICQIGDSSSGAGGGVKASGGAKNDPIGAAKQYGYVRKFSVDISALQAQLQNPKSFKDAPFQSDVDLTKKPSGDGRGQTTSGKPEPLLPLKPLPLKFEAKGRGGGGVGGLGVDPLSSDKSAPKGTPPPALKNGPASPNINSHDTEESQKPSSCPAMKASPVVQTPPQPPPVIMVSNDDDMSNVQLHGDDLDHDDKEHDHSTQEVDETTPLNPDENTTTISINTVATTPQTEDNIDITLSKSTTAAKKPTSLAFKDSNREVAQREKGGASRDEPDSCGNNNMQGATLDSDVSFASADGDDGERATAIRMSQLVLLLTLTFLLALLPVAITELLRSTLKSTTFVNTRACVLAVWALQTLVYPHLLAWGDRNLHRAVRRLKRSFTSSLEDRLGGSTICCPESGESRGGNIEDTSSVSQV</sequence>
<feature type="region of interest" description="Disordered" evidence="1">
    <location>
        <begin position="732"/>
        <end position="751"/>
    </location>
</feature>
<proteinExistence type="predicted"/>
<evidence type="ECO:0000313" key="4">
    <source>
        <dbReference type="Proteomes" id="UP000762676"/>
    </source>
</evidence>
<feature type="region of interest" description="Disordered" evidence="1">
    <location>
        <begin position="389"/>
        <end position="551"/>
    </location>
</feature>
<feature type="transmembrane region" description="Helical" evidence="2">
    <location>
        <begin position="683"/>
        <end position="701"/>
    </location>
</feature>
<feature type="transmembrane region" description="Helical" evidence="2">
    <location>
        <begin position="213"/>
        <end position="236"/>
    </location>
</feature>
<evidence type="ECO:0000256" key="2">
    <source>
        <dbReference type="SAM" id="Phobius"/>
    </source>
</evidence>
<reference evidence="3 4" key="1">
    <citation type="journal article" date="2021" name="Elife">
        <title>Chloroplast acquisition without the gene transfer in kleptoplastic sea slugs, Plakobranchus ocellatus.</title>
        <authorList>
            <person name="Maeda T."/>
            <person name="Takahashi S."/>
            <person name="Yoshida T."/>
            <person name="Shimamura S."/>
            <person name="Takaki Y."/>
            <person name="Nagai Y."/>
            <person name="Toyoda A."/>
            <person name="Suzuki Y."/>
            <person name="Arimoto A."/>
            <person name="Ishii H."/>
            <person name="Satoh N."/>
            <person name="Nishiyama T."/>
            <person name="Hasebe M."/>
            <person name="Maruyama T."/>
            <person name="Minagawa J."/>
            <person name="Obokata J."/>
            <person name="Shigenobu S."/>
        </authorList>
    </citation>
    <scope>NUCLEOTIDE SEQUENCE [LARGE SCALE GENOMIC DNA]</scope>
</reference>
<keyword evidence="4" id="KW-1185">Reference proteome</keyword>
<name>A0AAV4GF24_9GAST</name>
<feature type="region of interest" description="Disordered" evidence="1">
    <location>
        <begin position="582"/>
        <end position="618"/>
    </location>
</feature>
<dbReference type="Proteomes" id="UP000762676">
    <property type="component" value="Unassembled WGS sequence"/>
</dbReference>
<dbReference type="EMBL" id="BMAT01008371">
    <property type="protein sequence ID" value="GFR83241.1"/>
    <property type="molecule type" value="Genomic_DNA"/>
</dbReference>
<evidence type="ECO:0008006" key="5">
    <source>
        <dbReference type="Google" id="ProtNLM"/>
    </source>
</evidence>
<feature type="compositionally biased region" description="Basic and acidic residues" evidence="1">
    <location>
        <begin position="521"/>
        <end position="537"/>
    </location>
</feature>
<keyword evidence="2" id="KW-0812">Transmembrane</keyword>
<feature type="transmembrane region" description="Helical" evidence="2">
    <location>
        <begin position="23"/>
        <end position="49"/>
    </location>
</feature>
<gene>
    <name evidence="3" type="ORF">ElyMa_004118800</name>
</gene>